<dbReference type="InterPro" id="IPR050479">
    <property type="entry name" value="CYP11_CYP27_families"/>
</dbReference>
<dbReference type="PANTHER" id="PTHR24279:SF123">
    <property type="entry name" value="CYTOCHROME P450 FAMILY 27 SUBFAMILY A MEMBER 1"/>
    <property type="match status" value="1"/>
</dbReference>
<organism evidence="10 11">
    <name type="scientific">Chiloscyllium punctatum</name>
    <name type="common">Brownbanded bambooshark</name>
    <name type="synonym">Hemiscyllium punctatum</name>
    <dbReference type="NCBI Taxonomy" id="137246"/>
    <lineage>
        <taxon>Eukaryota</taxon>
        <taxon>Metazoa</taxon>
        <taxon>Chordata</taxon>
        <taxon>Craniata</taxon>
        <taxon>Vertebrata</taxon>
        <taxon>Chondrichthyes</taxon>
        <taxon>Elasmobranchii</taxon>
        <taxon>Galeomorphii</taxon>
        <taxon>Galeoidea</taxon>
        <taxon>Orectolobiformes</taxon>
        <taxon>Hemiscylliidae</taxon>
        <taxon>Chiloscyllium</taxon>
    </lineage>
</organism>
<proteinExistence type="inferred from homology"/>
<comment type="cofactor">
    <cofactor evidence="1 8">
        <name>heme</name>
        <dbReference type="ChEBI" id="CHEBI:30413"/>
    </cofactor>
</comment>
<dbReference type="GO" id="GO:0006700">
    <property type="term" value="P:C21-steroid hormone biosynthetic process"/>
    <property type="evidence" value="ECO:0007669"/>
    <property type="project" value="TreeGrafter"/>
</dbReference>
<dbReference type="InterPro" id="IPR001128">
    <property type="entry name" value="Cyt_P450"/>
</dbReference>
<feature type="binding site" description="axial binding residue" evidence="8">
    <location>
        <position position="248"/>
    </location>
    <ligand>
        <name>heme</name>
        <dbReference type="ChEBI" id="CHEBI:30413"/>
    </ligand>
    <ligandPart>
        <name>Fe</name>
        <dbReference type="ChEBI" id="CHEBI:18248"/>
    </ligandPart>
</feature>
<evidence type="ECO:0000256" key="9">
    <source>
        <dbReference type="RuleBase" id="RU000461"/>
    </source>
</evidence>
<dbReference type="InterPro" id="IPR017972">
    <property type="entry name" value="Cyt_P450_CS"/>
</dbReference>
<evidence type="ECO:0000313" key="11">
    <source>
        <dbReference type="Proteomes" id="UP000287033"/>
    </source>
</evidence>
<keyword evidence="7 9" id="KW-0503">Monooxygenase</keyword>
<evidence type="ECO:0000256" key="8">
    <source>
        <dbReference type="PIRSR" id="PIRSR602401-1"/>
    </source>
</evidence>
<dbReference type="Pfam" id="PF00067">
    <property type="entry name" value="p450"/>
    <property type="match status" value="1"/>
</dbReference>
<dbReference type="GO" id="GO:0004497">
    <property type="term" value="F:monooxygenase activity"/>
    <property type="evidence" value="ECO:0007669"/>
    <property type="project" value="UniProtKB-KW"/>
</dbReference>
<protein>
    <submittedName>
        <fullName evidence="10">Uncharacterized protein</fullName>
    </submittedName>
</protein>
<dbReference type="STRING" id="137246.A0A401RKK0"/>
<keyword evidence="3 8" id="KW-0349">Heme</keyword>
<dbReference type="GO" id="GO:0005743">
    <property type="term" value="C:mitochondrial inner membrane"/>
    <property type="evidence" value="ECO:0007669"/>
    <property type="project" value="TreeGrafter"/>
</dbReference>
<dbReference type="GO" id="GO:0008203">
    <property type="term" value="P:cholesterol metabolic process"/>
    <property type="evidence" value="ECO:0007669"/>
    <property type="project" value="TreeGrafter"/>
</dbReference>
<dbReference type="PANTHER" id="PTHR24279">
    <property type="entry name" value="CYTOCHROME P450"/>
    <property type="match status" value="1"/>
</dbReference>
<dbReference type="PROSITE" id="PS00086">
    <property type="entry name" value="CYTOCHROME_P450"/>
    <property type="match status" value="1"/>
</dbReference>
<dbReference type="OrthoDB" id="3945418at2759"/>
<gene>
    <name evidence="10" type="ORF">chiPu_0020869</name>
</gene>
<dbReference type="GO" id="GO:0020037">
    <property type="term" value="F:heme binding"/>
    <property type="evidence" value="ECO:0007669"/>
    <property type="project" value="InterPro"/>
</dbReference>
<evidence type="ECO:0000256" key="4">
    <source>
        <dbReference type="ARBA" id="ARBA00022723"/>
    </source>
</evidence>
<feature type="non-terminal residue" evidence="10">
    <location>
        <position position="1"/>
    </location>
</feature>
<keyword evidence="5 9" id="KW-0560">Oxidoreductase</keyword>
<dbReference type="OMA" id="HHPFASI"/>
<dbReference type="Proteomes" id="UP000287033">
    <property type="component" value="Unassembled WGS sequence"/>
</dbReference>
<dbReference type="GO" id="GO:0005506">
    <property type="term" value="F:iron ion binding"/>
    <property type="evidence" value="ECO:0007669"/>
    <property type="project" value="InterPro"/>
</dbReference>
<dbReference type="InterPro" id="IPR036396">
    <property type="entry name" value="Cyt_P450_sf"/>
</dbReference>
<keyword evidence="6 8" id="KW-0408">Iron</keyword>
<dbReference type="InterPro" id="IPR002401">
    <property type="entry name" value="Cyt_P450_E_grp-I"/>
</dbReference>
<dbReference type="GO" id="GO:0006704">
    <property type="term" value="P:glucocorticoid biosynthetic process"/>
    <property type="evidence" value="ECO:0007669"/>
    <property type="project" value="TreeGrafter"/>
</dbReference>
<dbReference type="GO" id="GO:0071375">
    <property type="term" value="P:cellular response to peptide hormone stimulus"/>
    <property type="evidence" value="ECO:0007669"/>
    <property type="project" value="TreeGrafter"/>
</dbReference>
<dbReference type="EMBL" id="BEZZ01003037">
    <property type="protein sequence ID" value="GCC18711.1"/>
    <property type="molecule type" value="Genomic_DNA"/>
</dbReference>
<comment type="similarity">
    <text evidence="2 9">Belongs to the cytochrome P450 family.</text>
</comment>
<evidence type="ECO:0000313" key="10">
    <source>
        <dbReference type="EMBL" id="GCC18711.1"/>
    </source>
</evidence>
<accession>A0A401RKK0</accession>
<dbReference type="Gene3D" id="1.10.630.10">
    <property type="entry name" value="Cytochrome P450"/>
    <property type="match status" value="1"/>
</dbReference>
<evidence type="ECO:0000256" key="1">
    <source>
        <dbReference type="ARBA" id="ARBA00001971"/>
    </source>
</evidence>
<sequence>MGCLEEKVPEETDKFIKAVFEMFRLSAIIVFFPKALWPYIPQWKRFVAAWDYIFYITEKLVNKKIREIQEHVEKGCAVEGEYLTYLLANIKMTPFDVYGSLCELLLAAVDTTSNTTSWILYNLAREPSIQQQLYEEVTSVCPGDQIPEAKDFANMPFLKAVAKETLRMYPVVPGNARLAIENGVVAGGYYFAKNTLFHLCHYAVSQEDSEFTESRSFQPNRWLRTNKEEKNKHHPFASIPFGFGTRTCLGKRVAELEMYSVISQLIKHFEVRPDPSGKVVMAKTRTLLCPESPINLQFIDRK</sequence>
<dbReference type="GO" id="GO:0016705">
    <property type="term" value="F:oxidoreductase activity, acting on paired donors, with incorporation or reduction of molecular oxygen"/>
    <property type="evidence" value="ECO:0007669"/>
    <property type="project" value="InterPro"/>
</dbReference>
<evidence type="ECO:0000256" key="6">
    <source>
        <dbReference type="ARBA" id="ARBA00023004"/>
    </source>
</evidence>
<reference evidence="10 11" key="1">
    <citation type="journal article" date="2018" name="Nat. Ecol. Evol.">
        <title>Shark genomes provide insights into elasmobranch evolution and the origin of vertebrates.</title>
        <authorList>
            <person name="Hara Y"/>
            <person name="Yamaguchi K"/>
            <person name="Onimaru K"/>
            <person name="Kadota M"/>
            <person name="Koyanagi M"/>
            <person name="Keeley SD"/>
            <person name="Tatsumi K"/>
            <person name="Tanaka K"/>
            <person name="Motone F"/>
            <person name="Kageyama Y"/>
            <person name="Nozu R"/>
            <person name="Adachi N"/>
            <person name="Nishimura O"/>
            <person name="Nakagawa R"/>
            <person name="Tanegashima C"/>
            <person name="Kiyatake I"/>
            <person name="Matsumoto R"/>
            <person name="Murakumo K"/>
            <person name="Nishida K"/>
            <person name="Terakita A"/>
            <person name="Kuratani S"/>
            <person name="Sato K"/>
            <person name="Hyodo S Kuraku.S."/>
        </authorList>
    </citation>
    <scope>NUCLEOTIDE SEQUENCE [LARGE SCALE GENOMIC DNA]</scope>
</reference>
<keyword evidence="11" id="KW-1185">Reference proteome</keyword>
<evidence type="ECO:0000256" key="5">
    <source>
        <dbReference type="ARBA" id="ARBA00023002"/>
    </source>
</evidence>
<keyword evidence="4 8" id="KW-0479">Metal-binding</keyword>
<evidence type="ECO:0000256" key="3">
    <source>
        <dbReference type="ARBA" id="ARBA00022617"/>
    </source>
</evidence>
<comment type="caution">
    <text evidence="10">The sequence shown here is derived from an EMBL/GenBank/DDBJ whole genome shotgun (WGS) entry which is preliminary data.</text>
</comment>
<evidence type="ECO:0000256" key="7">
    <source>
        <dbReference type="ARBA" id="ARBA00023033"/>
    </source>
</evidence>
<dbReference type="PRINTS" id="PR00463">
    <property type="entry name" value="EP450I"/>
</dbReference>
<dbReference type="PRINTS" id="PR00385">
    <property type="entry name" value="P450"/>
</dbReference>
<evidence type="ECO:0000256" key="2">
    <source>
        <dbReference type="ARBA" id="ARBA00010617"/>
    </source>
</evidence>
<dbReference type="AlphaFoldDB" id="A0A401RKK0"/>
<name>A0A401RKK0_CHIPU</name>
<dbReference type="GO" id="GO:0034650">
    <property type="term" value="P:cortisol metabolic process"/>
    <property type="evidence" value="ECO:0007669"/>
    <property type="project" value="TreeGrafter"/>
</dbReference>
<dbReference type="SUPFAM" id="SSF48264">
    <property type="entry name" value="Cytochrome P450"/>
    <property type="match status" value="1"/>
</dbReference>